<keyword evidence="1" id="KW-1133">Transmembrane helix</keyword>
<name>A0AAN8YP18_SOLBU</name>
<comment type="caution">
    <text evidence="2">The sequence shown here is derived from an EMBL/GenBank/DDBJ whole genome shotgun (WGS) entry which is preliminary data.</text>
</comment>
<gene>
    <name evidence="2" type="ORF">RDI58_000386</name>
</gene>
<proteinExistence type="predicted"/>
<accession>A0AAN8YP18</accession>
<keyword evidence="1" id="KW-0472">Membrane</keyword>
<evidence type="ECO:0000313" key="2">
    <source>
        <dbReference type="EMBL" id="KAK6802605.1"/>
    </source>
</evidence>
<dbReference type="AlphaFoldDB" id="A0AAN8YP18"/>
<sequence>MPINDNTYATNTFHNLPSQNMHFFNFFSLFLFVPFLFLLLKYWKNSNTQIRKK</sequence>
<evidence type="ECO:0000313" key="3">
    <source>
        <dbReference type="Proteomes" id="UP001371456"/>
    </source>
</evidence>
<dbReference type="Proteomes" id="UP001371456">
    <property type="component" value="Unassembled WGS sequence"/>
</dbReference>
<feature type="transmembrane region" description="Helical" evidence="1">
    <location>
        <begin position="23"/>
        <end position="43"/>
    </location>
</feature>
<organism evidence="2 3">
    <name type="scientific">Solanum bulbocastanum</name>
    <name type="common">Wild potato</name>
    <dbReference type="NCBI Taxonomy" id="147425"/>
    <lineage>
        <taxon>Eukaryota</taxon>
        <taxon>Viridiplantae</taxon>
        <taxon>Streptophyta</taxon>
        <taxon>Embryophyta</taxon>
        <taxon>Tracheophyta</taxon>
        <taxon>Spermatophyta</taxon>
        <taxon>Magnoliopsida</taxon>
        <taxon>eudicotyledons</taxon>
        <taxon>Gunneridae</taxon>
        <taxon>Pentapetalae</taxon>
        <taxon>asterids</taxon>
        <taxon>lamiids</taxon>
        <taxon>Solanales</taxon>
        <taxon>Solanaceae</taxon>
        <taxon>Solanoideae</taxon>
        <taxon>Solaneae</taxon>
        <taxon>Solanum</taxon>
    </lineage>
</organism>
<evidence type="ECO:0000256" key="1">
    <source>
        <dbReference type="SAM" id="Phobius"/>
    </source>
</evidence>
<keyword evidence="3" id="KW-1185">Reference proteome</keyword>
<dbReference type="EMBL" id="JBANQN010000001">
    <property type="protein sequence ID" value="KAK6802605.1"/>
    <property type="molecule type" value="Genomic_DNA"/>
</dbReference>
<keyword evidence="1" id="KW-0812">Transmembrane</keyword>
<reference evidence="2 3" key="1">
    <citation type="submission" date="2024-02" db="EMBL/GenBank/DDBJ databases">
        <title>de novo genome assembly of Solanum bulbocastanum strain 11H21.</title>
        <authorList>
            <person name="Hosaka A.J."/>
        </authorList>
    </citation>
    <scope>NUCLEOTIDE SEQUENCE [LARGE SCALE GENOMIC DNA]</scope>
    <source>
        <tissue evidence="2">Young leaves</tissue>
    </source>
</reference>
<protein>
    <submittedName>
        <fullName evidence="2">Uncharacterized protein</fullName>
    </submittedName>
</protein>